<gene>
    <name evidence="15" type="ORF">NXF25_000023</name>
</gene>
<evidence type="ECO:0000256" key="14">
    <source>
        <dbReference type="SAM" id="Phobius"/>
    </source>
</evidence>
<evidence type="ECO:0000256" key="9">
    <source>
        <dbReference type="ARBA" id="ARBA00023136"/>
    </source>
</evidence>
<reference evidence="15 16" key="1">
    <citation type="journal article" date="2024" name="Proc. Natl. Acad. Sci. U.S.A.">
        <title>The genetic regulatory architecture and epigenomic basis for age-related changes in rattlesnake venom.</title>
        <authorList>
            <person name="Hogan M.P."/>
            <person name="Holding M.L."/>
            <person name="Nystrom G.S."/>
            <person name="Colston T.J."/>
            <person name="Bartlett D.A."/>
            <person name="Mason A.J."/>
            <person name="Ellsworth S.A."/>
            <person name="Rautsaw R.M."/>
            <person name="Lawrence K.C."/>
            <person name="Strickland J.L."/>
            <person name="He B."/>
            <person name="Fraser P."/>
            <person name="Margres M.J."/>
            <person name="Gilbert D.M."/>
            <person name="Gibbs H.L."/>
            <person name="Parkinson C.L."/>
            <person name="Rokyta D.R."/>
        </authorList>
    </citation>
    <scope>NUCLEOTIDE SEQUENCE [LARGE SCALE GENOMIC DNA]</scope>
    <source>
        <strain evidence="15">DRR0105</strain>
    </source>
</reference>
<feature type="compositionally biased region" description="Gly residues" evidence="13">
    <location>
        <begin position="194"/>
        <end position="208"/>
    </location>
</feature>
<feature type="transmembrane region" description="Helical" evidence="14">
    <location>
        <begin position="844"/>
        <end position="865"/>
    </location>
</feature>
<protein>
    <submittedName>
        <fullName evidence="15">Sodium/iodide cotransporter</fullName>
    </submittedName>
</protein>
<feature type="compositionally biased region" description="Polar residues" evidence="13">
    <location>
        <begin position="182"/>
        <end position="191"/>
    </location>
</feature>
<evidence type="ECO:0000256" key="10">
    <source>
        <dbReference type="ARBA" id="ARBA00023180"/>
    </source>
</evidence>
<evidence type="ECO:0000256" key="2">
    <source>
        <dbReference type="ARBA" id="ARBA00006434"/>
    </source>
</evidence>
<evidence type="ECO:0000256" key="11">
    <source>
        <dbReference type="ARBA" id="ARBA00023201"/>
    </source>
</evidence>
<keyword evidence="4" id="KW-1003">Cell membrane</keyword>
<dbReference type="PANTHER" id="PTHR42985:SF11">
    <property type="entry name" value="SODIUM_IODIDE COTRANSPORTER"/>
    <property type="match status" value="1"/>
</dbReference>
<keyword evidence="10" id="KW-0325">Glycoprotein</keyword>
<evidence type="ECO:0000313" key="15">
    <source>
        <dbReference type="EMBL" id="KAK9408848.1"/>
    </source>
</evidence>
<comment type="subcellular location">
    <subcellularLocation>
        <location evidence="1">Cell membrane</location>
        <topology evidence="1">Multi-pass membrane protein</topology>
    </subcellularLocation>
</comment>
<dbReference type="PROSITE" id="PS00456">
    <property type="entry name" value="NA_SOLUT_SYMP_1"/>
    <property type="match status" value="1"/>
</dbReference>
<feature type="transmembrane region" description="Helical" evidence="14">
    <location>
        <begin position="711"/>
        <end position="733"/>
    </location>
</feature>
<keyword evidence="11" id="KW-0739">Sodium transport</keyword>
<dbReference type="EMBL" id="JAOTOJ010000001">
    <property type="protein sequence ID" value="KAK9408848.1"/>
    <property type="molecule type" value="Genomic_DNA"/>
</dbReference>
<dbReference type="Proteomes" id="UP001474421">
    <property type="component" value="Unassembled WGS sequence"/>
</dbReference>
<dbReference type="InterPro" id="IPR051163">
    <property type="entry name" value="Sodium:Solute_Symporter_SSF"/>
</dbReference>
<dbReference type="PANTHER" id="PTHR42985">
    <property type="entry name" value="SODIUM-COUPLED MONOCARBOXYLATE TRANSPORTER"/>
    <property type="match status" value="1"/>
</dbReference>
<keyword evidence="3" id="KW-0813">Transport</keyword>
<evidence type="ECO:0000256" key="7">
    <source>
        <dbReference type="ARBA" id="ARBA00023053"/>
    </source>
</evidence>
<comment type="similarity">
    <text evidence="2">Belongs to the sodium:solute symporter (SSF) (TC 2.A.21) family.</text>
</comment>
<organism evidence="15 16">
    <name type="scientific">Crotalus adamanteus</name>
    <name type="common">Eastern diamondback rattlesnake</name>
    <dbReference type="NCBI Taxonomy" id="8729"/>
    <lineage>
        <taxon>Eukaryota</taxon>
        <taxon>Metazoa</taxon>
        <taxon>Chordata</taxon>
        <taxon>Craniata</taxon>
        <taxon>Vertebrata</taxon>
        <taxon>Euteleostomi</taxon>
        <taxon>Lepidosauria</taxon>
        <taxon>Squamata</taxon>
        <taxon>Bifurcata</taxon>
        <taxon>Unidentata</taxon>
        <taxon>Episquamata</taxon>
        <taxon>Toxicofera</taxon>
        <taxon>Serpentes</taxon>
        <taxon>Colubroidea</taxon>
        <taxon>Viperidae</taxon>
        <taxon>Crotalinae</taxon>
        <taxon>Crotalus</taxon>
    </lineage>
</organism>
<dbReference type="GO" id="GO:0008507">
    <property type="term" value="F:sodium:iodide symporter activity"/>
    <property type="evidence" value="ECO:0007669"/>
    <property type="project" value="TreeGrafter"/>
</dbReference>
<feature type="transmembrane region" description="Helical" evidence="14">
    <location>
        <begin position="647"/>
        <end position="668"/>
    </location>
</feature>
<comment type="caution">
    <text evidence="15">The sequence shown here is derived from an EMBL/GenBank/DDBJ whole genome shotgun (WGS) entry which is preliminary data.</text>
</comment>
<proteinExistence type="inferred from homology"/>
<sequence length="954" mass="99496">MMGAETQLGGVGGGCHSAEQVSSLLPAFGLSIQKCGRHLSEGRKDLDCRIPISSGCRAGGPLCEESLPGGWEGVPSACFGAWRGLSPALAWGRFPKRGWRPGRGFLKVASRDAEGLQPPPRALPCPPPIEDGARCPEGPHLGAGPCHEGRLQNFSARWSSTEGFPEAEGQKWGAAGVGIQLAPQTGSTSDASAWGGGAALPEGGGNRGEGASANARPPGSPRGSRAESGLLRPPSARGGTQARLGGGAVGQAGAPGCAAPGGEAAAGRGGRWERSRRRSQTSAQPGAGGLGRPRPSGSPRGMGGVLGVQPAQPRSAGAPRAPPALRPGLRAAGEGGGLPCPARLGSARLGGAGRGASRECRRVCVWGGTSWPPLRRPSRLGLSASRSCFLRSSLCSSFVLLPSGAFPPLLLPPPNNPPDRFGLSEDLSCRCSFSVSPWQYLELRFSRKVRLCGTVQYIIATVLYTGIVIYAPALILNQVTGLDIWASLLSTGTICTFYTTIGGMKAVIWTDVFQVLVMLSGFVAILIQGTLLVGGPGQVLSIAHNHSRVNLGDFSMDPRSRYTFWTFLFGGTLVWLSMYGVNQAQVQRYVACKTEKEAKLALLINQVGLFVIVSSAVGCGIVMFALYKDCDPLLAGYISAPDQYMPYMVLHIFESCPGVPGLFLACAYSGTLSTASTSINAMAAVTVEDLIKPNMPGLTPRKLALVSKGLSLIYGTACITVAALSSLLGGGVLQGSFTVMGVISGPLLGAFILGMFFPTCNTLGVFSGLGVGFLLSFWVAVGGTLYPPSASTMGVLPSYADFCPLYNVSQGTNSTLLYGPLPPRPPLDQPERPGIADEFYAISYLYYGALGTLSTVAVGLLASGLRGSPVEDSKRPSVLWWDVMKRPLDTTPEDAADPQKKAPDSASLDLGFEAEEKTLLAKKELSLATGSAESICACHTLDHGCFHLLRETCV</sequence>
<evidence type="ECO:0000256" key="12">
    <source>
        <dbReference type="ARBA" id="ARBA00036099"/>
    </source>
</evidence>
<dbReference type="GO" id="GO:0005886">
    <property type="term" value="C:plasma membrane"/>
    <property type="evidence" value="ECO:0007669"/>
    <property type="project" value="UniProtKB-SubCell"/>
</dbReference>
<dbReference type="Gene3D" id="1.20.1730.10">
    <property type="entry name" value="Sodium/glucose cotransporter"/>
    <property type="match status" value="1"/>
</dbReference>
<feature type="compositionally biased region" description="Low complexity" evidence="13">
    <location>
        <begin position="251"/>
        <end position="266"/>
    </location>
</feature>
<comment type="catalytic activity">
    <reaction evidence="12">
        <text>iodide(out) + 2 Na(+)(out) = iodide(in) + 2 Na(+)(in)</text>
        <dbReference type="Rhea" id="RHEA:71207"/>
        <dbReference type="ChEBI" id="CHEBI:16382"/>
        <dbReference type="ChEBI" id="CHEBI:29101"/>
    </reaction>
</comment>
<feature type="transmembrane region" description="Helical" evidence="14">
    <location>
        <begin position="562"/>
        <end position="581"/>
    </location>
</feature>
<feature type="transmembrane region" description="Helical" evidence="14">
    <location>
        <begin position="602"/>
        <end position="627"/>
    </location>
</feature>
<dbReference type="InterPro" id="IPR001734">
    <property type="entry name" value="Na/solute_symporter"/>
</dbReference>
<evidence type="ECO:0000256" key="1">
    <source>
        <dbReference type="ARBA" id="ARBA00004651"/>
    </source>
</evidence>
<keyword evidence="9 14" id="KW-0472">Membrane</keyword>
<dbReference type="InterPro" id="IPR018212">
    <property type="entry name" value="Na/solute_symporter_CS"/>
</dbReference>
<evidence type="ECO:0000313" key="16">
    <source>
        <dbReference type="Proteomes" id="UP001474421"/>
    </source>
</evidence>
<dbReference type="PROSITE" id="PS50283">
    <property type="entry name" value="NA_SOLUT_SYMP_3"/>
    <property type="match status" value="1"/>
</dbReference>
<feature type="compositionally biased region" description="Low complexity" evidence="13">
    <location>
        <begin position="309"/>
        <end position="319"/>
    </location>
</feature>
<feature type="transmembrane region" description="Helical" evidence="14">
    <location>
        <begin position="764"/>
        <end position="786"/>
    </location>
</feature>
<evidence type="ECO:0000256" key="4">
    <source>
        <dbReference type="ARBA" id="ARBA00022475"/>
    </source>
</evidence>
<keyword evidence="8" id="KW-0406">Ion transport</keyword>
<evidence type="ECO:0000256" key="3">
    <source>
        <dbReference type="ARBA" id="ARBA00022448"/>
    </source>
</evidence>
<dbReference type="Pfam" id="PF00474">
    <property type="entry name" value="SSF"/>
    <property type="match status" value="1"/>
</dbReference>
<keyword evidence="6 14" id="KW-1133">Transmembrane helix</keyword>
<feature type="transmembrane region" description="Helical" evidence="14">
    <location>
        <begin position="739"/>
        <end position="757"/>
    </location>
</feature>
<dbReference type="InterPro" id="IPR038377">
    <property type="entry name" value="Na/Glc_symporter_sf"/>
</dbReference>
<dbReference type="AlphaFoldDB" id="A0AAW1C3F3"/>
<evidence type="ECO:0000256" key="6">
    <source>
        <dbReference type="ARBA" id="ARBA00022989"/>
    </source>
</evidence>
<name>A0AAW1C3F3_CROAD</name>
<accession>A0AAW1C3F3</accession>
<feature type="transmembrane region" description="Helical" evidence="14">
    <location>
        <begin position="482"/>
        <end position="501"/>
    </location>
</feature>
<feature type="transmembrane region" description="Helical" evidence="14">
    <location>
        <begin position="454"/>
        <end position="476"/>
    </location>
</feature>
<dbReference type="GO" id="GO:0070062">
    <property type="term" value="C:extracellular exosome"/>
    <property type="evidence" value="ECO:0007669"/>
    <property type="project" value="TreeGrafter"/>
</dbReference>
<evidence type="ECO:0000256" key="5">
    <source>
        <dbReference type="ARBA" id="ARBA00022692"/>
    </source>
</evidence>
<evidence type="ECO:0000256" key="13">
    <source>
        <dbReference type="SAM" id="MobiDB-lite"/>
    </source>
</evidence>
<keyword evidence="5 14" id="KW-0812">Transmembrane</keyword>
<feature type="region of interest" description="Disordered" evidence="13">
    <location>
        <begin position="182"/>
        <end position="332"/>
    </location>
</feature>
<keyword evidence="7" id="KW-0915">Sodium</keyword>
<feature type="transmembrane region" description="Helical" evidence="14">
    <location>
        <begin position="513"/>
        <end position="533"/>
    </location>
</feature>
<keyword evidence="16" id="KW-1185">Reference proteome</keyword>
<dbReference type="NCBIfam" id="TIGR00813">
    <property type="entry name" value="sss"/>
    <property type="match status" value="1"/>
</dbReference>
<dbReference type="GO" id="GO:1904200">
    <property type="term" value="P:iodide transmembrane transport"/>
    <property type="evidence" value="ECO:0007669"/>
    <property type="project" value="TreeGrafter"/>
</dbReference>
<evidence type="ECO:0000256" key="8">
    <source>
        <dbReference type="ARBA" id="ARBA00023065"/>
    </source>
</evidence>